<feature type="chain" id="PRO_5046744725" evidence="2">
    <location>
        <begin position="25"/>
        <end position="424"/>
    </location>
</feature>
<dbReference type="Proteomes" id="UP001519363">
    <property type="component" value="Unassembled WGS sequence"/>
</dbReference>
<feature type="region of interest" description="Disordered" evidence="1">
    <location>
        <begin position="405"/>
        <end position="424"/>
    </location>
</feature>
<dbReference type="Gene3D" id="3.40.190.10">
    <property type="entry name" value="Periplasmic binding protein-like II"/>
    <property type="match status" value="1"/>
</dbReference>
<comment type="caution">
    <text evidence="3">The sequence shown here is derived from an EMBL/GenBank/DDBJ whole genome shotgun (WGS) entry which is preliminary data.</text>
</comment>
<dbReference type="EMBL" id="JAGIOO010000001">
    <property type="protein sequence ID" value="MBP2472811.1"/>
    <property type="molecule type" value="Genomic_DNA"/>
</dbReference>
<accession>A0ABS5A8A3</accession>
<keyword evidence="2" id="KW-0732">Signal</keyword>
<keyword evidence="4" id="KW-1185">Reference proteome</keyword>
<feature type="signal peptide" evidence="2">
    <location>
        <begin position="1"/>
        <end position="24"/>
    </location>
</feature>
<dbReference type="InterPro" id="IPR006059">
    <property type="entry name" value="SBP"/>
</dbReference>
<organism evidence="3 4">
    <name type="scientific">Crossiella equi</name>
    <dbReference type="NCBI Taxonomy" id="130796"/>
    <lineage>
        <taxon>Bacteria</taxon>
        <taxon>Bacillati</taxon>
        <taxon>Actinomycetota</taxon>
        <taxon>Actinomycetes</taxon>
        <taxon>Pseudonocardiales</taxon>
        <taxon>Pseudonocardiaceae</taxon>
        <taxon>Crossiella</taxon>
    </lineage>
</organism>
<dbReference type="PROSITE" id="PS51257">
    <property type="entry name" value="PROKAR_LIPOPROTEIN"/>
    <property type="match status" value="1"/>
</dbReference>
<dbReference type="SUPFAM" id="SSF53850">
    <property type="entry name" value="Periplasmic binding protein-like II"/>
    <property type="match status" value="1"/>
</dbReference>
<evidence type="ECO:0000313" key="3">
    <source>
        <dbReference type="EMBL" id="MBP2472811.1"/>
    </source>
</evidence>
<proteinExistence type="predicted"/>
<dbReference type="InterPro" id="IPR050490">
    <property type="entry name" value="Bact_solute-bd_prot1"/>
</dbReference>
<dbReference type="PANTHER" id="PTHR43649:SF32">
    <property type="entry name" value="SUGAR BINDING SECRETED PROTEIN"/>
    <property type="match status" value="1"/>
</dbReference>
<name>A0ABS5A8A3_9PSEU</name>
<evidence type="ECO:0000313" key="4">
    <source>
        <dbReference type="Proteomes" id="UP001519363"/>
    </source>
</evidence>
<protein>
    <submittedName>
        <fullName evidence="3">Cellobiose transport system substrate-binding protein</fullName>
    </submittedName>
</protein>
<reference evidence="3 4" key="1">
    <citation type="submission" date="2021-03" db="EMBL/GenBank/DDBJ databases">
        <title>Sequencing the genomes of 1000 actinobacteria strains.</title>
        <authorList>
            <person name="Klenk H.-P."/>
        </authorList>
    </citation>
    <scope>NUCLEOTIDE SEQUENCE [LARGE SCALE GENOMIC DNA]</scope>
    <source>
        <strain evidence="3 4">DSM 44580</strain>
    </source>
</reference>
<sequence>MTNHATRRAVALAAAAVLATGISACGGAADDGKTRIVVATFSDFGYEELFADYEKAHPNIKLEARKLEFDAHHQQLATQLAGGRGAADIVAIEEGWMPQFRTSKDKFVNLAELGAKDLKSQWVPWKWQQGIVDSDDFVMGLGTDMGSLAMCYRKDYFAEAGLPTDREEVSKLWPTWADYAKVADRFKERKADIKFAGSAENIYMSMINQAGEGYFAKSNDGFIGDTNPKVKEAFMLAGELGAKGQTSGTKPFTPEWTVGLKQGKFATETCAAWALAQIKDGSGEGAAGKWDVAAIPGGGGNWGGSFLTVPKQGKNTKEAYEVAKYLTAPAQQKRIFAETGNLPSQPEVYKDPEVLNKTNAFFNNAPVGQIYAASADGLQPNYRGTKDSKVRPRFNDALARIEQGKSSPAVAFDEAVSQSRNEVK</sequence>
<gene>
    <name evidence="3" type="ORF">JOF53_001683</name>
</gene>
<evidence type="ECO:0000256" key="2">
    <source>
        <dbReference type="SAM" id="SignalP"/>
    </source>
</evidence>
<dbReference type="PANTHER" id="PTHR43649">
    <property type="entry name" value="ARABINOSE-BINDING PROTEIN-RELATED"/>
    <property type="match status" value="1"/>
</dbReference>
<dbReference type="RefSeq" id="WP_086788693.1">
    <property type="nucleotide sequence ID" value="NZ_JAGIOO010000001.1"/>
</dbReference>
<dbReference type="Pfam" id="PF13416">
    <property type="entry name" value="SBP_bac_8"/>
    <property type="match status" value="1"/>
</dbReference>
<evidence type="ECO:0000256" key="1">
    <source>
        <dbReference type="SAM" id="MobiDB-lite"/>
    </source>
</evidence>